<dbReference type="AlphaFoldDB" id="F4LJX6"/>
<name>F4LJX6_TREBD</name>
<dbReference type="NCBIfam" id="NF047619">
    <property type="entry name" value="NADase_discoid"/>
    <property type="match status" value="1"/>
</dbReference>
<dbReference type="OrthoDB" id="370758at2"/>
<sequence>MKKIIGIVLALTITGVIFCQEINWFPYSFENETWDISGFENEYIIIFLSPGNCIITQVFDNNKKVEDGFVYIEDSNNSQKPLYLLEGQNILIASGYYLYGFLYQSTLIYEGISNWLEFKAEKLATPNGEDDIRGFTLYETGINKITASSYLKETINGKVISYTPDFFIDKIFLQHTHDTFNIWHYDSYTAPWVEGVKGHGIGEWLDVEFKYKSDEIQILNGFVDFRRMNLYLDNSRVKRVLIESENPKFSKEYNLEDIVKYNVIQLPEKTDKIRITIKDVYPGRKWDDTCISSILITNPDLPPREKQLEENMT</sequence>
<dbReference type="EMBL" id="CP002696">
    <property type="protein sequence ID" value="AEE16456.1"/>
    <property type="molecule type" value="Genomic_DNA"/>
</dbReference>
<evidence type="ECO:0000313" key="2">
    <source>
        <dbReference type="EMBL" id="AEE16456.1"/>
    </source>
</evidence>
<protein>
    <recommendedName>
        <fullName evidence="1">NAD glycohydrolase translocation F5/8 type C domain-containing protein</fullName>
    </recommendedName>
</protein>
<dbReference type="eggNOG" id="COG2304">
    <property type="taxonomic scope" value="Bacteria"/>
</dbReference>
<keyword evidence="3" id="KW-1185">Reference proteome</keyword>
<reference evidence="3" key="1">
    <citation type="submission" date="2011-04" db="EMBL/GenBank/DDBJ databases">
        <title>The complete genome of Treponema brennaborense DSM 12168.</title>
        <authorList>
            <person name="Lucas S."/>
            <person name="Han J."/>
            <person name="Lapidus A."/>
            <person name="Bruce D."/>
            <person name="Goodwin L."/>
            <person name="Pitluck S."/>
            <person name="Peters L."/>
            <person name="Kyrpides N."/>
            <person name="Mavromatis K."/>
            <person name="Ivanova N."/>
            <person name="Mikhailova N."/>
            <person name="Pagani I."/>
            <person name="Teshima H."/>
            <person name="Detter J.C."/>
            <person name="Tapia R."/>
            <person name="Han C."/>
            <person name="Land M."/>
            <person name="Hauser L."/>
            <person name="Markowitz V."/>
            <person name="Cheng J.-F."/>
            <person name="Hugenholtz P."/>
            <person name="Woyke T."/>
            <person name="Wu D."/>
            <person name="Gronow S."/>
            <person name="Wellnitz S."/>
            <person name="Brambilla E."/>
            <person name="Klenk H.-P."/>
            <person name="Eisen J.A."/>
        </authorList>
    </citation>
    <scope>NUCLEOTIDE SEQUENCE [LARGE SCALE GENOMIC DNA]</scope>
    <source>
        <strain evidence="3">DSM 12168 / CIP 105900 / DD5/3</strain>
    </source>
</reference>
<dbReference type="Pfam" id="PF25302">
    <property type="entry name" value="NADase_transloc"/>
    <property type="match status" value="1"/>
</dbReference>
<organism evidence="2 3">
    <name type="scientific">Treponema brennaborense (strain DSM 12168 / CIP 105900 / DD5/3)</name>
    <dbReference type="NCBI Taxonomy" id="906968"/>
    <lineage>
        <taxon>Bacteria</taxon>
        <taxon>Pseudomonadati</taxon>
        <taxon>Spirochaetota</taxon>
        <taxon>Spirochaetia</taxon>
        <taxon>Spirochaetales</taxon>
        <taxon>Treponemataceae</taxon>
        <taxon>Treponema</taxon>
    </lineage>
</organism>
<dbReference type="STRING" id="906968.Trebr_1021"/>
<evidence type="ECO:0000259" key="1">
    <source>
        <dbReference type="Pfam" id="PF25302"/>
    </source>
</evidence>
<dbReference type="Proteomes" id="UP000006546">
    <property type="component" value="Chromosome"/>
</dbReference>
<proteinExistence type="predicted"/>
<dbReference type="InterPro" id="IPR057561">
    <property type="entry name" value="NADase_transloc"/>
</dbReference>
<dbReference type="HOGENOM" id="CLU_966254_0_0_12"/>
<dbReference type="RefSeq" id="WP_013758165.1">
    <property type="nucleotide sequence ID" value="NC_015500.1"/>
</dbReference>
<accession>F4LJX6</accession>
<feature type="domain" description="NAD glycohydrolase translocation F5/8 type C" evidence="1">
    <location>
        <begin position="176"/>
        <end position="295"/>
    </location>
</feature>
<dbReference type="KEGG" id="tbe:Trebr_1021"/>
<evidence type="ECO:0000313" key="3">
    <source>
        <dbReference type="Proteomes" id="UP000006546"/>
    </source>
</evidence>
<gene>
    <name evidence="2" type="ordered locus">Trebr_1021</name>
</gene>